<dbReference type="GO" id="GO:0006313">
    <property type="term" value="P:DNA transposition"/>
    <property type="evidence" value="ECO:0007669"/>
    <property type="project" value="InterPro"/>
</dbReference>
<evidence type="ECO:0000313" key="3">
    <source>
        <dbReference type="EMBL" id="RNF86759.1"/>
    </source>
</evidence>
<proteinExistence type="predicted"/>
<dbReference type="Pfam" id="PF02371">
    <property type="entry name" value="Transposase_20"/>
    <property type="match status" value="1"/>
</dbReference>
<gene>
    <name evidence="3" type="ORF">EEJ42_42900</name>
</gene>
<dbReference type="Proteomes" id="UP000275401">
    <property type="component" value="Unassembled WGS sequence"/>
</dbReference>
<dbReference type="EMBL" id="RIBZ01000829">
    <property type="protein sequence ID" value="RNF86759.1"/>
    <property type="molecule type" value="Genomic_DNA"/>
</dbReference>
<dbReference type="AlphaFoldDB" id="A0A3M8SZU1"/>
<accession>A0A3M8SZU1</accession>
<dbReference type="PANTHER" id="PTHR33055:SF3">
    <property type="entry name" value="PUTATIVE TRANSPOSASE FOR IS117-RELATED"/>
    <property type="match status" value="1"/>
</dbReference>
<dbReference type="RefSeq" id="WP_123107553.1">
    <property type="nucleotide sequence ID" value="NZ_RIBZ01000829.1"/>
</dbReference>
<dbReference type="GO" id="GO:0003677">
    <property type="term" value="F:DNA binding"/>
    <property type="evidence" value="ECO:0007669"/>
    <property type="project" value="InterPro"/>
</dbReference>
<dbReference type="PANTHER" id="PTHR33055">
    <property type="entry name" value="TRANSPOSASE FOR INSERTION SEQUENCE ELEMENT IS1111A"/>
    <property type="match status" value="1"/>
</dbReference>
<reference evidence="3 4" key="1">
    <citation type="submission" date="2018-11" db="EMBL/GenBank/DDBJ databases">
        <title>The Potential of Streptomyces as Biocontrol Agents against the Tomato grey mould, Botrytis cinerea (Gray mold) Frontiers in Microbiology.</title>
        <authorList>
            <person name="Li D."/>
        </authorList>
    </citation>
    <scope>NUCLEOTIDE SEQUENCE [LARGE SCALE GENOMIC DNA]</scope>
    <source>
        <strain evidence="3 4">NEAU-LD23</strain>
    </source>
</reference>
<organism evidence="3 4">
    <name type="scientific">Streptomyces botrytidirepellens</name>
    <dbReference type="NCBI Taxonomy" id="2486417"/>
    <lineage>
        <taxon>Bacteria</taxon>
        <taxon>Bacillati</taxon>
        <taxon>Actinomycetota</taxon>
        <taxon>Actinomycetes</taxon>
        <taxon>Kitasatosporales</taxon>
        <taxon>Streptomycetaceae</taxon>
        <taxon>Streptomyces</taxon>
    </lineage>
</organism>
<dbReference type="InterPro" id="IPR003346">
    <property type="entry name" value="Transposase_20"/>
</dbReference>
<dbReference type="InterPro" id="IPR047650">
    <property type="entry name" value="Transpos_IS110"/>
</dbReference>
<feature type="domain" description="Transposase IS116/IS110/IS902 C-terminal" evidence="2">
    <location>
        <begin position="284"/>
        <end position="364"/>
    </location>
</feature>
<name>A0A3M8SZU1_9ACTN</name>
<protein>
    <submittedName>
        <fullName evidence="3">IS110 family transposase</fullName>
    </submittedName>
</protein>
<keyword evidence="4" id="KW-1185">Reference proteome</keyword>
<feature type="domain" description="Transposase IS110-like N-terminal" evidence="1">
    <location>
        <begin position="6"/>
        <end position="167"/>
    </location>
</feature>
<dbReference type="GO" id="GO:0004803">
    <property type="term" value="F:transposase activity"/>
    <property type="evidence" value="ECO:0007669"/>
    <property type="project" value="InterPro"/>
</dbReference>
<comment type="caution">
    <text evidence="3">The sequence shown here is derived from an EMBL/GenBank/DDBJ whole genome shotgun (WGS) entry which is preliminary data.</text>
</comment>
<dbReference type="InterPro" id="IPR002525">
    <property type="entry name" value="Transp_IS110-like_N"/>
</dbReference>
<dbReference type="Pfam" id="PF01548">
    <property type="entry name" value="DEDD_Tnp_IS110"/>
    <property type="match status" value="1"/>
</dbReference>
<evidence type="ECO:0000259" key="2">
    <source>
        <dbReference type="Pfam" id="PF02371"/>
    </source>
</evidence>
<evidence type="ECO:0000259" key="1">
    <source>
        <dbReference type="Pfam" id="PF01548"/>
    </source>
</evidence>
<sequence length="413" mass="45658">MRRWWVGVDWSESLQDCAIVDDHGAVVTHLRIEETADGVAQLLTAIRNLNPRSHRFSRRQVPVVIEDGARLLVAELRRVRQPVIVIPPAVMARYRGRLATAVSKADRTDAALLANIVRMNPGRHRALAETSDEAAAVAVLARAQQDSVARATEAMLRMRSHLRMYYPAAIDAWAGMDRGLRRREARALLAVAPTPRAAAGLSKYRIAETLAAAGRTRMLDDQAAGLRELFAAPRLRQRPATEDAMGQRMLVHLAELDAACLQAERLRETITETFARHPHAPIYRSFPACGPIVAARLFAEIGDDPGRFTARGLRAYAGTAPLTWASGGSHKVTHRRICNRQLKTAVHQWAFGTLTRSPGCRARYDARRDGGDGYAAALRHVGNRLLNGLHYCLQSGDLYHEERMFPPSSSTVS</sequence>
<evidence type="ECO:0000313" key="4">
    <source>
        <dbReference type="Proteomes" id="UP000275401"/>
    </source>
</evidence>